<organism evidence="1">
    <name type="scientific">marine metagenome</name>
    <dbReference type="NCBI Taxonomy" id="408172"/>
    <lineage>
        <taxon>unclassified sequences</taxon>
        <taxon>metagenomes</taxon>
        <taxon>ecological metagenomes</taxon>
    </lineage>
</organism>
<name>A0A382JRH2_9ZZZZ</name>
<protein>
    <submittedName>
        <fullName evidence="1">Uncharacterized protein</fullName>
    </submittedName>
</protein>
<evidence type="ECO:0000313" key="1">
    <source>
        <dbReference type="EMBL" id="SVC14710.1"/>
    </source>
</evidence>
<feature type="non-terminal residue" evidence="1">
    <location>
        <position position="31"/>
    </location>
</feature>
<gene>
    <name evidence="1" type="ORF">METZ01_LOCUS267564</name>
</gene>
<proteinExistence type="predicted"/>
<dbReference type="AlphaFoldDB" id="A0A382JRH2"/>
<sequence length="31" mass="3418">MNPVIKLVPDSVWSTVLSRSSLRNWTCGAIS</sequence>
<accession>A0A382JRH2</accession>
<dbReference type="EMBL" id="UINC01075981">
    <property type="protein sequence ID" value="SVC14710.1"/>
    <property type="molecule type" value="Genomic_DNA"/>
</dbReference>
<reference evidence="1" key="1">
    <citation type="submission" date="2018-05" db="EMBL/GenBank/DDBJ databases">
        <authorList>
            <person name="Lanie J.A."/>
            <person name="Ng W.-L."/>
            <person name="Kazmierczak K.M."/>
            <person name="Andrzejewski T.M."/>
            <person name="Davidsen T.M."/>
            <person name="Wayne K.J."/>
            <person name="Tettelin H."/>
            <person name="Glass J.I."/>
            <person name="Rusch D."/>
            <person name="Podicherti R."/>
            <person name="Tsui H.-C.T."/>
            <person name="Winkler M.E."/>
        </authorList>
    </citation>
    <scope>NUCLEOTIDE SEQUENCE</scope>
</reference>